<accession>A0ABT8BZB0</accession>
<name>A0ABT8BZB0_9VIBR</name>
<dbReference type="EMBL" id="JAUFQC010000027">
    <property type="protein sequence ID" value="MDN3611437.1"/>
    <property type="molecule type" value="Genomic_DNA"/>
</dbReference>
<evidence type="ECO:0008006" key="3">
    <source>
        <dbReference type="Google" id="ProtNLM"/>
    </source>
</evidence>
<protein>
    <recommendedName>
        <fullName evidence="3">DUF3265 domain-containing protein</fullName>
    </recommendedName>
</protein>
<gene>
    <name evidence="1" type="ORF">QWZ16_17700</name>
</gene>
<organism evidence="1 2">
    <name type="scientific">Vibrio ostreicida</name>
    <dbReference type="NCBI Taxonomy" id="526588"/>
    <lineage>
        <taxon>Bacteria</taxon>
        <taxon>Pseudomonadati</taxon>
        <taxon>Pseudomonadota</taxon>
        <taxon>Gammaproteobacteria</taxon>
        <taxon>Vibrionales</taxon>
        <taxon>Vibrionaceae</taxon>
        <taxon>Vibrio</taxon>
    </lineage>
</organism>
<evidence type="ECO:0000313" key="1">
    <source>
        <dbReference type="EMBL" id="MDN3611437.1"/>
    </source>
</evidence>
<comment type="caution">
    <text evidence="1">The sequence shown here is derived from an EMBL/GenBank/DDBJ whole genome shotgun (WGS) entry which is preliminary data.</text>
</comment>
<dbReference type="RefSeq" id="WP_290312949.1">
    <property type="nucleotide sequence ID" value="NZ_JAUFQC010000027.1"/>
</dbReference>
<dbReference type="Proteomes" id="UP001238540">
    <property type="component" value="Unassembled WGS sequence"/>
</dbReference>
<evidence type="ECO:0000313" key="2">
    <source>
        <dbReference type="Proteomes" id="UP001238540"/>
    </source>
</evidence>
<reference evidence="2" key="1">
    <citation type="journal article" date="2019" name="Int. J. Syst. Evol. Microbiol.">
        <title>The Global Catalogue of Microorganisms (GCM) 10K type strain sequencing project: providing services to taxonomists for standard genome sequencing and annotation.</title>
        <authorList>
            <consortium name="The Broad Institute Genomics Platform"/>
            <consortium name="The Broad Institute Genome Sequencing Center for Infectious Disease"/>
            <person name="Wu L."/>
            <person name="Ma J."/>
        </authorList>
    </citation>
    <scope>NUCLEOTIDE SEQUENCE [LARGE SCALE GENOMIC DNA]</scope>
    <source>
        <strain evidence="2">CECT 7398</strain>
    </source>
</reference>
<keyword evidence="2" id="KW-1185">Reference proteome</keyword>
<sequence>MSWSIDRQTSIFFALTCGGFSEWYPAKSQSIQRALSLFFIASTLII</sequence>
<proteinExistence type="predicted"/>